<dbReference type="InParanoid" id="A0A7R8YZ99"/>
<evidence type="ECO:0000313" key="2">
    <source>
        <dbReference type="Proteomes" id="UP000594454"/>
    </source>
</evidence>
<evidence type="ECO:0000313" key="1">
    <source>
        <dbReference type="EMBL" id="CAD7087586.1"/>
    </source>
</evidence>
<reference evidence="1 2" key="1">
    <citation type="submission" date="2020-11" db="EMBL/GenBank/DDBJ databases">
        <authorList>
            <person name="Wallbank WR R."/>
            <person name="Pardo Diaz C."/>
            <person name="Kozak K."/>
            <person name="Martin S."/>
            <person name="Jiggins C."/>
            <person name="Moest M."/>
            <person name="Warren A I."/>
            <person name="Generalovic N T."/>
            <person name="Byers J.R.P. K."/>
            <person name="Montejo-Kovacevich G."/>
            <person name="Yen C E."/>
        </authorList>
    </citation>
    <scope>NUCLEOTIDE SEQUENCE [LARGE SCALE GENOMIC DNA]</scope>
</reference>
<dbReference type="AlphaFoldDB" id="A0A7R8YZ99"/>
<sequence length="97" mass="10720">MATEDIGNIQAWVEKTNLQLSAMSSKFSQMKAVSGTPSSDCTDLQNVLREVGDVETECHHLRTSHPNVISDCKNMAGTIRFHLDALEKTFAILRNGQ</sequence>
<dbReference type="Proteomes" id="UP000594454">
    <property type="component" value="Chromosome 4"/>
</dbReference>
<protein>
    <submittedName>
        <fullName evidence="1">Uncharacterized protein</fullName>
    </submittedName>
</protein>
<dbReference type="EMBL" id="LR899012">
    <property type="protein sequence ID" value="CAD7087586.1"/>
    <property type="molecule type" value="Genomic_DNA"/>
</dbReference>
<accession>A0A7R8YZ99</accession>
<organism evidence="1 2">
    <name type="scientific">Hermetia illucens</name>
    <name type="common">Black soldier fly</name>
    <dbReference type="NCBI Taxonomy" id="343691"/>
    <lineage>
        <taxon>Eukaryota</taxon>
        <taxon>Metazoa</taxon>
        <taxon>Ecdysozoa</taxon>
        <taxon>Arthropoda</taxon>
        <taxon>Hexapoda</taxon>
        <taxon>Insecta</taxon>
        <taxon>Pterygota</taxon>
        <taxon>Neoptera</taxon>
        <taxon>Endopterygota</taxon>
        <taxon>Diptera</taxon>
        <taxon>Brachycera</taxon>
        <taxon>Stratiomyomorpha</taxon>
        <taxon>Stratiomyidae</taxon>
        <taxon>Hermetiinae</taxon>
        <taxon>Hermetia</taxon>
    </lineage>
</organism>
<keyword evidence="2" id="KW-1185">Reference proteome</keyword>
<proteinExistence type="predicted"/>
<gene>
    <name evidence="1" type="ORF">HERILL_LOCUS10283</name>
</gene>
<name>A0A7R8YZ99_HERIL</name>